<dbReference type="PANTHER" id="PTHR43462:SF1">
    <property type="entry name" value="ALANYL-TRNA EDITING PROTEIN AARSD1"/>
    <property type="match status" value="1"/>
</dbReference>
<organism evidence="3 4">
    <name type="scientific">Xenorhabdus poinarii G6</name>
    <dbReference type="NCBI Taxonomy" id="1354304"/>
    <lineage>
        <taxon>Bacteria</taxon>
        <taxon>Pseudomonadati</taxon>
        <taxon>Pseudomonadota</taxon>
        <taxon>Gammaproteobacteria</taxon>
        <taxon>Enterobacterales</taxon>
        <taxon>Morganellaceae</taxon>
        <taxon>Xenorhabdus</taxon>
    </lineage>
</organism>
<reference evidence="3 4" key="1">
    <citation type="submission" date="2013-07" db="EMBL/GenBank/DDBJ databases">
        <authorList>
            <person name="Genoscope - CEA"/>
        </authorList>
    </citation>
    <scope>NUCLEOTIDE SEQUENCE [LARGE SCALE GENOMIC DNA]</scope>
    <source>
        <strain evidence="3 4">G6</strain>
    </source>
</reference>
<dbReference type="RefSeq" id="WP_045959723.1">
    <property type="nucleotide sequence ID" value="NZ_FO704551.1"/>
</dbReference>
<keyword evidence="4" id="KW-1185">Reference proteome</keyword>
<protein>
    <submittedName>
        <fullName evidence="3">Uncharacterized protein</fullName>
    </submittedName>
</protein>
<evidence type="ECO:0000256" key="2">
    <source>
        <dbReference type="ARBA" id="ARBA00022833"/>
    </source>
</evidence>
<dbReference type="GO" id="GO:0000166">
    <property type="term" value="F:nucleotide binding"/>
    <property type="evidence" value="ECO:0007669"/>
    <property type="project" value="InterPro"/>
</dbReference>
<dbReference type="AlphaFoldDB" id="A0A068R6N8"/>
<evidence type="ECO:0000256" key="1">
    <source>
        <dbReference type="ARBA" id="ARBA00022723"/>
    </source>
</evidence>
<sequence length="290" mass="32618">MLNNLVIESSFMTGQLSLNTTVIDILKYHDGYIVITENSPFYPKNYKWGDQKSDVGIIAVNHHRLNVVKTYTAAIIDGQIYIDQNIPNKLDSADKLIPAHYLVSLNGVEEKTIIGNNVKLSVDADARHKISAAHSMAHFMSLALNKAANKYWNKDYDTDSLGNFNFDKASIFKSSISELQSVDIYRLGKSIKKKGFDKTVFLQNLNGVSEEINLTLNHWLSIGCEIQVEYTSKNISDLRLWKSTIENHPIIIPCGGTHISNTEEIKDAKVEITPGESDEYIVITTHCQLR</sequence>
<dbReference type="GO" id="GO:0046872">
    <property type="term" value="F:metal ion binding"/>
    <property type="evidence" value="ECO:0007669"/>
    <property type="project" value="UniProtKB-KW"/>
</dbReference>
<dbReference type="KEGG" id="xpo:XPG1_3242"/>
<dbReference type="GO" id="GO:0002161">
    <property type="term" value="F:aminoacyl-tRNA deacylase activity"/>
    <property type="evidence" value="ECO:0007669"/>
    <property type="project" value="UniProtKB-ARBA"/>
</dbReference>
<proteinExistence type="predicted"/>
<name>A0A068R6N8_9GAMM</name>
<dbReference type="STRING" id="1354304.XPG1_3242"/>
<evidence type="ECO:0000313" key="4">
    <source>
        <dbReference type="Proteomes" id="UP000032735"/>
    </source>
</evidence>
<dbReference type="InterPro" id="IPR018163">
    <property type="entry name" value="Thr/Ala-tRNA-synth_IIc_edit"/>
</dbReference>
<dbReference type="PANTHER" id="PTHR43462">
    <property type="entry name" value="ALANYL-TRNA EDITING PROTEIN"/>
    <property type="match status" value="1"/>
</dbReference>
<keyword evidence="2" id="KW-0862">Zinc</keyword>
<dbReference type="Gene3D" id="3.30.980.10">
    <property type="entry name" value="Threonyl-trna Synthetase, Chain A, domain 2"/>
    <property type="match status" value="1"/>
</dbReference>
<dbReference type="EMBL" id="FO704551">
    <property type="protein sequence ID" value="CDG22878.1"/>
    <property type="molecule type" value="Genomic_DNA"/>
</dbReference>
<dbReference type="SUPFAM" id="SSF55186">
    <property type="entry name" value="ThrRS/AlaRS common domain"/>
    <property type="match status" value="1"/>
</dbReference>
<accession>A0A068R6N8</accession>
<keyword evidence="1" id="KW-0479">Metal-binding</keyword>
<dbReference type="InterPro" id="IPR051335">
    <property type="entry name" value="Alanyl-tRNA_Editing_Enzymes"/>
</dbReference>
<dbReference type="HOGENOM" id="CLU_084984_0_0_6"/>
<gene>
    <name evidence="3" type="ORF">XPG1_3242</name>
</gene>
<dbReference type="Proteomes" id="UP000032735">
    <property type="component" value="Chromosome"/>
</dbReference>
<evidence type="ECO:0000313" key="3">
    <source>
        <dbReference type="EMBL" id="CDG22878.1"/>
    </source>
</evidence>